<dbReference type="Proteomes" id="UP000630923">
    <property type="component" value="Unassembled WGS sequence"/>
</dbReference>
<dbReference type="SMART" id="SM00267">
    <property type="entry name" value="GGDEF"/>
    <property type="match status" value="1"/>
</dbReference>
<dbReference type="InterPro" id="IPR035965">
    <property type="entry name" value="PAS-like_dom_sf"/>
</dbReference>
<feature type="region of interest" description="Disordered" evidence="3">
    <location>
        <begin position="327"/>
        <end position="351"/>
    </location>
</feature>
<dbReference type="PANTHER" id="PTHR45138:SF9">
    <property type="entry name" value="DIGUANYLATE CYCLASE DGCM-RELATED"/>
    <property type="match status" value="1"/>
</dbReference>
<dbReference type="NCBIfam" id="TIGR00254">
    <property type="entry name" value="GGDEF"/>
    <property type="match status" value="1"/>
</dbReference>
<reference evidence="5" key="1">
    <citation type="journal article" date="2014" name="Int. J. Syst. Evol. Microbiol.">
        <title>Complete genome sequence of Corynebacterium casei LMG S-19264T (=DSM 44701T), isolated from a smear-ripened cheese.</title>
        <authorList>
            <consortium name="US DOE Joint Genome Institute (JGI-PGF)"/>
            <person name="Walter F."/>
            <person name="Albersmeier A."/>
            <person name="Kalinowski J."/>
            <person name="Ruckert C."/>
        </authorList>
    </citation>
    <scope>NUCLEOTIDE SEQUENCE</scope>
    <source>
        <strain evidence="5">KCTC 42590</strain>
    </source>
</reference>
<dbReference type="InterPro" id="IPR000160">
    <property type="entry name" value="GGDEF_dom"/>
</dbReference>
<evidence type="ECO:0000313" key="6">
    <source>
        <dbReference type="Proteomes" id="UP000630923"/>
    </source>
</evidence>
<organism evidence="5 6">
    <name type="scientific">Kordiimonas sediminis</name>
    <dbReference type="NCBI Taxonomy" id="1735581"/>
    <lineage>
        <taxon>Bacteria</taxon>
        <taxon>Pseudomonadati</taxon>
        <taxon>Pseudomonadota</taxon>
        <taxon>Alphaproteobacteria</taxon>
        <taxon>Kordiimonadales</taxon>
        <taxon>Kordiimonadaceae</taxon>
        <taxon>Kordiimonas</taxon>
    </lineage>
</organism>
<comment type="catalytic activity">
    <reaction evidence="2">
        <text>2 GTP = 3',3'-c-di-GMP + 2 diphosphate</text>
        <dbReference type="Rhea" id="RHEA:24898"/>
        <dbReference type="ChEBI" id="CHEBI:33019"/>
        <dbReference type="ChEBI" id="CHEBI:37565"/>
        <dbReference type="ChEBI" id="CHEBI:58805"/>
        <dbReference type="EC" id="2.7.7.65"/>
    </reaction>
</comment>
<dbReference type="GO" id="GO:0005886">
    <property type="term" value="C:plasma membrane"/>
    <property type="evidence" value="ECO:0007669"/>
    <property type="project" value="TreeGrafter"/>
</dbReference>
<feature type="domain" description="GGDEF" evidence="4">
    <location>
        <begin position="185"/>
        <end position="328"/>
    </location>
</feature>
<comment type="caution">
    <text evidence="5">The sequence shown here is derived from an EMBL/GenBank/DDBJ whole genome shotgun (WGS) entry which is preliminary data.</text>
</comment>
<dbReference type="SUPFAM" id="SSF55785">
    <property type="entry name" value="PYP-like sensor domain (PAS domain)"/>
    <property type="match status" value="1"/>
</dbReference>
<dbReference type="PROSITE" id="PS50887">
    <property type="entry name" value="GGDEF"/>
    <property type="match status" value="1"/>
</dbReference>
<dbReference type="AlphaFoldDB" id="A0A919AZ75"/>
<dbReference type="RefSeq" id="WP_191253918.1">
    <property type="nucleotide sequence ID" value="NZ_BNCI01000002.1"/>
</dbReference>
<dbReference type="SUPFAM" id="SSF55073">
    <property type="entry name" value="Nucleotide cyclase"/>
    <property type="match status" value="1"/>
</dbReference>
<dbReference type="Pfam" id="PF00990">
    <property type="entry name" value="GGDEF"/>
    <property type="match status" value="1"/>
</dbReference>
<reference evidence="5" key="2">
    <citation type="submission" date="2020-09" db="EMBL/GenBank/DDBJ databases">
        <authorList>
            <person name="Sun Q."/>
            <person name="Kim S."/>
        </authorList>
    </citation>
    <scope>NUCLEOTIDE SEQUENCE</scope>
    <source>
        <strain evidence="5">KCTC 42590</strain>
    </source>
</reference>
<dbReference type="InterPro" id="IPR043128">
    <property type="entry name" value="Rev_trsase/Diguanyl_cyclase"/>
</dbReference>
<evidence type="ECO:0000256" key="2">
    <source>
        <dbReference type="ARBA" id="ARBA00034247"/>
    </source>
</evidence>
<protein>
    <recommendedName>
        <fullName evidence="1">diguanylate cyclase</fullName>
        <ecNumber evidence="1">2.7.7.65</ecNumber>
    </recommendedName>
</protein>
<dbReference type="GO" id="GO:0052621">
    <property type="term" value="F:diguanylate cyclase activity"/>
    <property type="evidence" value="ECO:0007669"/>
    <property type="project" value="UniProtKB-EC"/>
</dbReference>
<name>A0A919AZ75_9PROT</name>
<dbReference type="CDD" id="cd00130">
    <property type="entry name" value="PAS"/>
    <property type="match status" value="1"/>
</dbReference>
<accession>A0A919AZ75</accession>
<feature type="compositionally biased region" description="Basic and acidic residues" evidence="3">
    <location>
        <begin position="341"/>
        <end position="351"/>
    </location>
</feature>
<sequence length="351" mass="39080">METKFDALATFENITHTGDTKQPQELQDAIIKNLTAIFDPLPFGYIIHHSSGIKFANKAACDILEVDKDSILDTYFMKYVTSNAQADVKALFLQAFKSGANNELREIRIPQKDAESRIVDVTIARLPWDGKGTPLVQLILEDNTEHLRKEAQLVQLSSLDPLTGAQNRRSFTEYYERVFNLFKGDSFGLILFDLDHFKKVNDTYGHEGGDMALQITVVCTEAILARKTVELKRDQQRPMLARVGGEEFAIFIPHADLPETLEIAESVREAIAEQEIITQSDTFQIAASMGVASATFDKPRLDEVMRRADAALYAAKEGGRNQVVAAQDDHAAPPEAQRIARAADRPKLTGT</sequence>
<dbReference type="InterPro" id="IPR000014">
    <property type="entry name" value="PAS"/>
</dbReference>
<evidence type="ECO:0000313" key="5">
    <source>
        <dbReference type="EMBL" id="GHF30596.1"/>
    </source>
</evidence>
<evidence type="ECO:0000256" key="3">
    <source>
        <dbReference type="SAM" id="MobiDB-lite"/>
    </source>
</evidence>
<dbReference type="GO" id="GO:0043709">
    <property type="term" value="P:cell adhesion involved in single-species biofilm formation"/>
    <property type="evidence" value="ECO:0007669"/>
    <property type="project" value="TreeGrafter"/>
</dbReference>
<dbReference type="Gene3D" id="3.30.70.270">
    <property type="match status" value="1"/>
</dbReference>
<dbReference type="InterPro" id="IPR050469">
    <property type="entry name" value="Diguanylate_Cyclase"/>
</dbReference>
<evidence type="ECO:0000256" key="1">
    <source>
        <dbReference type="ARBA" id="ARBA00012528"/>
    </source>
</evidence>
<dbReference type="NCBIfam" id="TIGR00229">
    <property type="entry name" value="sensory_box"/>
    <property type="match status" value="1"/>
</dbReference>
<dbReference type="EMBL" id="BNCI01000002">
    <property type="protein sequence ID" value="GHF30596.1"/>
    <property type="molecule type" value="Genomic_DNA"/>
</dbReference>
<gene>
    <name evidence="5" type="ORF">GCM10017044_27470</name>
</gene>
<dbReference type="GO" id="GO:1902201">
    <property type="term" value="P:negative regulation of bacterial-type flagellum-dependent cell motility"/>
    <property type="evidence" value="ECO:0007669"/>
    <property type="project" value="TreeGrafter"/>
</dbReference>
<dbReference type="InterPro" id="IPR029787">
    <property type="entry name" value="Nucleotide_cyclase"/>
</dbReference>
<dbReference type="EC" id="2.7.7.65" evidence="1"/>
<evidence type="ECO:0000259" key="4">
    <source>
        <dbReference type="PROSITE" id="PS50887"/>
    </source>
</evidence>
<keyword evidence="6" id="KW-1185">Reference proteome</keyword>
<dbReference type="PANTHER" id="PTHR45138">
    <property type="entry name" value="REGULATORY COMPONENTS OF SENSORY TRANSDUCTION SYSTEM"/>
    <property type="match status" value="1"/>
</dbReference>
<dbReference type="CDD" id="cd01949">
    <property type="entry name" value="GGDEF"/>
    <property type="match status" value="1"/>
</dbReference>
<proteinExistence type="predicted"/>
<dbReference type="Gene3D" id="3.30.450.20">
    <property type="entry name" value="PAS domain"/>
    <property type="match status" value="1"/>
</dbReference>